<evidence type="ECO:0000256" key="2">
    <source>
        <dbReference type="SAM" id="MobiDB-lite"/>
    </source>
</evidence>
<evidence type="ECO:0000313" key="8">
    <source>
        <dbReference type="Proteomes" id="UP001154111"/>
    </source>
</evidence>
<dbReference type="Proteomes" id="UP001154095">
    <property type="component" value="Chromosome"/>
</dbReference>
<dbReference type="Proteomes" id="UP001154111">
    <property type="component" value="Chromosome"/>
</dbReference>
<sequence length="386" mass="44438">MQEVVYKTNVDFKIAPDQMESLILLYQPLFSYPALSLYLTLYEFGQFESEVTIKTLTHMLHLGTSDLNDYRKELERFALIRTYDTGVLTLVLTPPLSPHDFLQHPTFGRLYAIVRGNEAFIEVCSRYRKSICVELDNEISASFDLSRLSSWDESLEESYTSKRIEGTDTDRKHKFDVEGFFKSISNVMYPLAFRTELVREKVGVFGSFYNLNYLDMKSVLMASTNFETGDFDSKKFQYLIEKNHGTQSVESVSDPYELDPVSFLAYKQEDTYIIDADRKLLKSLEHNFGFDNKVINVLVEYILETNDKNLNRGFVEKVASSWKRRGVKTLEDALKEREAPNSSSNKRVPKPKVEVAAPTYSTDTTIDKDVDELKSRLKGMLSKGEI</sequence>
<dbReference type="Gene3D" id="1.10.10.630">
    <property type="entry name" value="DnaD domain-like"/>
    <property type="match status" value="1"/>
</dbReference>
<evidence type="ECO:0000256" key="1">
    <source>
        <dbReference type="ARBA" id="ARBA00093462"/>
    </source>
</evidence>
<comment type="similarity">
    <text evidence="1">Belongs to the DnaB/DnaD family.</text>
</comment>
<dbReference type="EMBL" id="OW659477">
    <property type="protein sequence ID" value="CAH2762826.1"/>
    <property type="molecule type" value="Genomic_DNA"/>
</dbReference>
<dbReference type="RefSeq" id="WP_254006607.1">
    <property type="nucleotide sequence ID" value="NZ_OW659477.1"/>
</dbReference>
<proteinExistence type="inferred from homology"/>
<dbReference type="EMBL" id="OW659496">
    <property type="protein sequence ID" value="CAH2762795.1"/>
    <property type="molecule type" value="Genomic_DNA"/>
</dbReference>
<feature type="domain" description="Replicative helicase loading/DNA remodeling protein DnaB N-terminal winged helix" evidence="4">
    <location>
        <begin position="18"/>
        <end position="184"/>
    </location>
</feature>
<dbReference type="InterPro" id="IPR034829">
    <property type="entry name" value="DnaD-like_sf"/>
</dbReference>
<reference evidence="6" key="1">
    <citation type="submission" date="2022-04" db="EMBL/GenBank/DDBJ databases">
        <authorList>
            <person name="Forde T."/>
        </authorList>
    </citation>
    <scope>NUCLEOTIDE SEQUENCE</scope>
    <source>
        <strain evidence="6">A18Y016a</strain>
        <strain evidence="5">A18Y020d</strain>
    </source>
</reference>
<dbReference type="InterPro" id="IPR058660">
    <property type="entry name" value="WHD_DnaB"/>
</dbReference>
<name>A0AAU9VJV1_9FIRM</name>
<evidence type="ECO:0000259" key="3">
    <source>
        <dbReference type="Pfam" id="PF07261"/>
    </source>
</evidence>
<evidence type="ECO:0000313" key="7">
    <source>
        <dbReference type="Proteomes" id="UP001154095"/>
    </source>
</evidence>
<accession>A0AAU9VJV1</accession>
<dbReference type="AlphaFoldDB" id="A0AAU9VJV1"/>
<evidence type="ECO:0000313" key="6">
    <source>
        <dbReference type="EMBL" id="CAH2762826.1"/>
    </source>
</evidence>
<dbReference type="Pfam" id="PF25888">
    <property type="entry name" value="WHD_DnaB"/>
    <property type="match status" value="1"/>
</dbReference>
<keyword evidence="7" id="KW-1185">Reference proteome</keyword>
<dbReference type="Pfam" id="PF07261">
    <property type="entry name" value="DnaB_2"/>
    <property type="match status" value="1"/>
</dbReference>
<organism evidence="6 8">
    <name type="scientific">Erysipelothrix amsterdamensis</name>
    <dbReference type="NCBI Taxonomy" id="2929157"/>
    <lineage>
        <taxon>Bacteria</taxon>
        <taxon>Bacillati</taxon>
        <taxon>Bacillota</taxon>
        <taxon>Erysipelotrichia</taxon>
        <taxon>Erysipelotrichales</taxon>
        <taxon>Erysipelotrichaceae</taxon>
        <taxon>Erysipelothrix</taxon>
    </lineage>
</organism>
<evidence type="ECO:0000313" key="5">
    <source>
        <dbReference type="EMBL" id="CAH2762795.1"/>
    </source>
</evidence>
<gene>
    <name evidence="6" type="primary">dnaB</name>
    <name evidence="6" type="ORF">ERYAMS2_01396</name>
    <name evidence="5" type="ORF">ERYAMS_01102</name>
</gene>
<feature type="region of interest" description="Disordered" evidence="2">
    <location>
        <begin position="335"/>
        <end position="361"/>
    </location>
</feature>
<feature type="domain" description="DnaB/C C-terminal" evidence="3">
    <location>
        <begin position="278"/>
        <end position="336"/>
    </location>
</feature>
<evidence type="ECO:0000259" key="4">
    <source>
        <dbReference type="Pfam" id="PF25888"/>
    </source>
</evidence>
<dbReference type="NCBIfam" id="TIGR01446">
    <property type="entry name" value="DnaD_dom"/>
    <property type="match status" value="1"/>
</dbReference>
<protein>
    <submittedName>
        <fullName evidence="6">DnaD domain protein</fullName>
    </submittedName>
</protein>
<dbReference type="InterPro" id="IPR006343">
    <property type="entry name" value="DnaB/C_C"/>
</dbReference>